<evidence type="ECO:0000256" key="1">
    <source>
        <dbReference type="ARBA" id="ARBA00007074"/>
    </source>
</evidence>
<keyword evidence="7" id="KW-1185">Reference proteome</keyword>
<feature type="non-terminal residue" evidence="6">
    <location>
        <position position="1"/>
    </location>
</feature>
<dbReference type="Proteomes" id="UP000280825">
    <property type="component" value="Unassembled WGS sequence"/>
</dbReference>
<gene>
    <name evidence="6" type="ORF">EKL98_16620</name>
</gene>
<dbReference type="InterPro" id="IPR051202">
    <property type="entry name" value="Peptidase_C40"/>
</dbReference>
<name>A0A3S0UUP6_9FLAO</name>
<dbReference type="PANTHER" id="PTHR47053">
    <property type="entry name" value="MUREIN DD-ENDOPEPTIDASE MEPH-RELATED"/>
    <property type="match status" value="1"/>
</dbReference>
<proteinExistence type="inferred from homology"/>
<evidence type="ECO:0000256" key="3">
    <source>
        <dbReference type="ARBA" id="ARBA00022801"/>
    </source>
</evidence>
<dbReference type="PROSITE" id="PS51935">
    <property type="entry name" value="NLPC_P60"/>
    <property type="match status" value="1"/>
</dbReference>
<evidence type="ECO:0000256" key="4">
    <source>
        <dbReference type="ARBA" id="ARBA00022807"/>
    </source>
</evidence>
<dbReference type="InterPro" id="IPR000064">
    <property type="entry name" value="NLP_P60_dom"/>
</dbReference>
<protein>
    <submittedName>
        <fullName evidence="6">NlpC/P60 family protein</fullName>
    </submittedName>
</protein>
<dbReference type="SUPFAM" id="SSF54001">
    <property type="entry name" value="Cysteine proteinases"/>
    <property type="match status" value="1"/>
</dbReference>
<evidence type="ECO:0000256" key="2">
    <source>
        <dbReference type="ARBA" id="ARBA00022670"/>
    </source>
</evidence>
<dbReference type="RefSeq" id="WP_148104460.1">
    <property type="nucleotide sequence ID" value="NZ_RYDJ01000187.1"/>
</dbReference>
<evidence type="ECO:0000259" key="5">
    <source>
        <dbReference type="PROSITE" id="PS51935"/>
    </source>
</evidence>
<dbReference type="Pfam" id="PF00877">
    <property type="entry name" value="NLPC_P60"/>
    <property type="match status" value="1"/>
</dbReference>
<dbReference type="EMBL" id="RYDJ01000187">
    <property type="protein sequence ID" value="RTY96458.1"/>
    <property type="molecule type" value="Genomic_DNA"/>
</dbReference>
<sequence>DGFDCSGLICYTFSSYDIKLPRSSIEMASYGSKIDAENAQKGDLIFFKTNGRSRINHVGMVVEVLDGEIKFIHSATHGGVIISSTKESYYEKNLVQVNRVL</sequence>
<evidence type="ECO:0000313" key="7">
    <source>
        <dbReference type="Proteomes" id="UP000280825"/>
    </source>
</evidence>
<keyword evidence="2" id="KW-0645">Protease</keyword>
<comment type="similarity">
    <text evidence="1">Belongs to the peptidase C40 family.</text>
</comment>
<dbReference type="Gene3D" id="3.90.1720.10">
    <property type="entry name" value="endopeptidase domain like (from Nostoc punctiforme)"/>
    <property type="match status" value="1"/>
</dbReference>
<comment type="caution">
    <text evidence="6">The sequence shown here is derived from an EMBL/GenBank/DDBJ whole genome shotgun (WGS) entry which is preliminary data.</text>
</comment>
<organism evidence="6 7">
    <name type="scientific">Flavobacterium bomense</name>
    <dbReference type="NCBI Taxonomy" id="2497483"/>
    <lineage>
        <taxon>Bacteria</taxon>
        <taxon>Pseudomonadati</taxon>
        <taxon>Bacteroidota</taxon>
        <taxon>Flavobacteriia</taxon>
        <taxon>Flavobacteriales</taxon>
        <taxon>Flavobacteriaceae</taxon>
        <taxon>Flavobacterium</taxon>
    </lineage>
</organism>
<evidence type="ECO:0000313" key="6">
    <source>
        <dbReference type="EMBL" id="RTY96458.1"/>
    </source>
</evidence>
<dbReference type="PANTHER" id="PTHR47053:SF1">
    <property type="entry name" value="MUREIN DD-ENDOPEPTIDASE MEPH-RELATED"/>
    <property type="match status" value="1"/>
</dbReference>
<reference evidence="6 7" key="1">
    <citation type="submission" date="2018-12" db="EMBL/GenBank/DDBJ databases">
        <title>Flavobacterium sp. nov., isolated from glacier ice.</title>
        <authorList>
            <person name="Liu Q."/>
            <person name="Xin Y.-H."/>
        </authorList>
    </citation>
    <scope>NUCLEOTIDE SEQUENCE [LARGE SCALE GENOMIC DNA]</scope>
    <source>
        <strain evidence="6 7">RB1N8</strain>
    </source>
</reference>
<dbReference type="AlphaFoldDB" id="A0A3S0UUP6"/>
<keyword evidence="3" id="KW-0378">Hydrolase</keyword>
<feature type="domain" description="NlpC/P60" evidence="5">
    <location>
        <begin position="1"/>
        <end position="101"/>
    </location>
</feature>
<keyword evidence="4" id="KW-0788">Thiol protease</keyword>
<dbReference type="GO" id="GO:0008234">
    <property type="term" value="F:cysteine-type peptidase activity"/>
    <property type="evidence" value="ECO:0007669"/>
    <property type="project" value="UniProtKB-KW"/>
</dbReference>
<dbReference type="InterPro" id="IPR038765">
    <property type="entry name" value="Papain-like_cys_pep_sf"/>
</dbReference>
<accession>A0A3S0UUP6</accession>
<dbReference type="GO" id="GO:0006508">
    <property type="term" value="P:proteolysis"/>
    <property type="evidence" value="ECO:0007669"/>
    <property type="project" value="UniProtKB-KW"/>
</dbReference>